<dbReference type="EMBL" id="DXGI01000111">
    <property type="protein sequence ID" value="HIW78130.1"/>
    <property type="molecule type" value="Genomic_DNA"/>
</dbReference>
<dbReference type="Pfam" id="PF04307">
    <property type="entry name" value="YdjM"/>
    <property type="match status" value="1"/>
</dbReference>
<evidence type="ECO:0000313" key="2">
    <source>
        <dbReference type="EMBL" id="HIW78130.1"/>
    </source>
</evidence>
<accession>A0A9D1QZH2</accession>
<name>A0A9D1QZH2_9BACT</name>
<keyword evidence="1" id="KW-0472">Membrane</keyword>
<organism evidence="2 3">
    <name type="scientific">Candidatus Bilophila faecipullorum</name>
    <dbReference type="NCBI Taxonomy" id="2838482"/>
    <lineage>
        <taxon>Bacteria</taxon>
        <taxon>Pseudomonadati</taxon>
        <taxon>Thermodesulfobacteriota</taxon>
        <taxon>Desulfovibrionia</taxon>
        <taxon>Desulfovibrionales</taxon>
        <taxon>Desulfovibrionaceae</taxon>
        <taxon>Bilophila</taxon>
    </lineage>
</organism>
<sequence>MEPITHALSGAVAGCCFGKRRWWLPAWAALVAASPDMDVFFVHTPVQYIEYHRGITHSFVGGLGLALLFALVPWLLHRLKPARFGDTPPFSWTLPFAWLIAYLLILHHIWLDCQNSYGTQVFLPFSDYRVRFNTLFIVDPLLLIPLSLGLLLRRTNRKVMAGLLLWTILYPFGSLAIREGLEAHLRAGHEGGQTFVQKVYGKDVIAAQQGEAKWEEVRAVHFMPDAFTPFHWKVILDRGSVWDVAGYTLFKGIPETFISYAKPPHWLWTQLGQQDGTFRAYQRFSLYPALEAENPLPGTRDIEYTFSDLRFGSTVRWVDDIQTRRDGKAITFRIMARLGPDHRLEAVRFVTTSGAGGDSGWHPPTP</sequence>
<proteinExistence type="predicted"/>
<dbReference type="GO" id="GO:0016787">
    <property type="term" value="F:hydrolase activity"/>
    <property type="evidence" value="ECO:0007669"/>
    <property type="project" value="UniProtKB-KW"/>
</dbReference>
<feature type="transmembrane region" description="Helical" evidence="1">
    <location>
        <begin position="55"/>
        <end position="77"/>
    </location>
</feature>
<dbReference type="AlphaFoldDB" id="A0A9D1QZH2"/>
<dbReference type="Proteomes" id="UP000824264">
    <property type="component" value="Unassembled WGS sequence"/>
</dbReference>
<keyword evidence="1" id="KW-1133">Transmembrane helix</keyword>
<reference evidence="2" key="1">
    <citation type="journal article" date="2021" name="PeerJ">
        <title>Extensive microbial diversity within the chicken gut microbiome revealed by metagenomics and culture.</title>
        <authorList>
            <person name="Gilroy R."/>
            <person name="Ravi A."/>
            <person name="Getino M."/>
            <person name="Pursley I."/>
            <person name="Horton D.L."/>
            <person name="Alikhan N.F."/>
            <person name="Baker D."/>
            <person name="Gharbi K."/>
            <person name="Hall N."/>
            <person name="Watson M."/>
            <person name="Adriaenssens E.M."/>
            <person name="Foster-Nyarko E."/>
            <person name="Jarju S."/>
            <person name="Secka A."/>
            <person name="Antonio M."/>
            <person name="Oren A."/>
            <person name="Chaudhuri R.R."/>
            <person name="La Ragione R."/>
            <person name="Hildebrand F."/>
            <person name="Pallen M.J."/>
        </authorList>
    </citation>
    <scope>NUCLEOTIDE SEQUENCE</scope>
    <source>
        <strain evidence="2">ChiSxjej5B17-1746</strain>
    </source>
</reference>
<protein>
    <submittedName>
        <fullName evidence="2">Metal-dependent hydrolase</fullName>
    </submittedName>
</protein>
<gene>
    <name evidence="2" type="ORF">H9874_03165</name>
</gene>
<keyword evidence="1" id="KW-0812">Transmembrane</keyword>
<dbReference type="PANTHER" id="PTHR40031:SF1">
    <property type="entry name" value="MEMBRANE-BOUND METAL-DEPENDENT HYDROLASE"/>
    <property type="match status" value="1"/>
</dbReference>
<feature type="transmembrane region" description="Helical" evidence="1">
    <location>
        <begin position="89"/>
        <end position="110"/>
    </location>
</feature>
<evidence type="ECO:0000313" key="3">
    <source>
        <dbReference type="Proteomes" id="UP000824264"/>
    </source>
</evidence>
<evidence type="ECO:0000256" key="1">
    <source>
        <dbReference type="SAM" id="Phobius"/>
    </source>
</evidence>
<dbReference type="InterPro" id="IPR053170">
    <property type="entry name" value="Transcription_regulator"/>
</dbReference>
<reference evidence="2" key="2">
    <citation type="submission" date="2021-04" db="EMBL/GenBank/DDBJ databases">
        <authorList>
            <person name="Gilroy R."/>
        </authorList>
    </citation>
    <scope>NUCLEOTIDE SEQUENCE</scope>
    <source>
        <strain evidence="2">ChiSxjej5B17-1746</strain>
    </source>
</reference>
<feature type="transmembrane region" description="Helical" evidence="1">
    <location>
        <begin position="130"/>
        <end position="152"/>
    </location>
</feature>
<comment type="caution">
    <text evidence="2">The sequence shown here is derived from an EMBL/GenBank/DDBJ whole genome shotgun (WGS) entry which is preliminary data.</text>
</comment>
<keyword evidence="2" id="KW-0378">Hydrolase</keyword>
<feature type="transmembrane region" description="Helical" evidence="1">
    <location>
        <begin position="159"/>
        <end position="177"/>
    </location>
</feature>
<dbReference type="InterPro" id="IPR007404">
    <property type="entry name" value="YdjM-like"/>
</dbReference>
<dbReference type="PANTHER" id="PTHR40031">
    <property type="entry name" value="HYPOTHETICAL MEMBRANE SPANNING PROTEIN"/>
    <property type="match status" value="1"/>
</dbReference>